<name>A0A0A9E453_ARUDO</name>
<dbReference type="EMBL" id="GBRH01205255">
    <property type="protein sequence ID" value="JAD92640.1"/>
    <property type="molecule type" value="Transcribed_RNA"/>
</dbReference>
<reference evidence="1" key="2">
    <citation type="journal article" date="2015" name="Data Brief">
        <title>Shoot transcriptome of the giant reed, Arundo donax.</title>
        <authorList>
            <person name="Barrero R.A."/>
            <person name="Guerrero F.D."/>
            <person name="Moolhuijzen P."/>
            <person name="Goolsby J.A."/>
            <person name="Tidwell J."/>
            <person name="Bellgard S.E."/>
            <person name="Bellgard M.I."/>
        </authorList>
    </citation>
    <scope>NUCLEOTIDE SEQUENCE</scope>
    <source>
        <tissue evidence="1">Shoot tissue taken approximately 20 cm above the soil surface</tissue>
    </source>
</reference>
<dbReference type="AlphaFoldDB" id="A0A0A9E453"/>
<accession>A0A0A9E453</accession>
<organism evidence="1">
    <name type="scientific">Arundo donax</name>
    <name type="common">Giant reed</name>
    <name type="synonym">Donax arundinaceus</name>
    <dbReference type="NCBI Taxonomy" id="35708"/>
    <lineage>
        <taxon>Eukaryota</taxon>
        <taxon>Viridiplantae</taxon>
        <taxon>Streptophyta</taxon>
        <taxon>Embryophyta</taxon>
        <taxon>Tracheophyta</taxon>
        <taxon>Spermatophyta</taxon>
        <taxon>Magnoliopsida</taxon>
        <taxon>Liliopsida</taxon>
        <taxon>Poales</taxon>
        <taxon>Poaceae</taxon>
        <taxon>PACMAD clade</taxon>
        <taxon>Arundinoideae</taxon>
        <taxon>Arundineae</taxon>
        <taxon>Arundo</taxon>
    </lineage>
</organism>
<proteinExistence type="predicted"/>
<protein>
    <submittedName>
        <fullName evidence="1">Uncharacterized protein</fullName>
    </submittedName>
</protein>
<sequence length="61" mass="7056">MLSHYTGCYVTESSWCSVPGNAWCPSLYCRDFSSANPWNIDIFEGAVYCFRNTVWIPHRES</sequence>
<evidence type="ECO:0000313" key="1">
    <source>
        <dbReference type="EMBL" id="JAD92640.1"/>
    </source>
</evidence>
<reference evidence="1" key="1">
    <citation type="submission" date="2014-09" db="EMBL/GenBank/DDBJ databases">
        <authorList>
            <person name="Magalhaes I.L.F."/>
            <person name="Oliveira U."/>
            <person name="Santos F.R."/>
            <person name="Vidigal T.H.D.A."/>
            <person name="Brescovit A.D."/>
            <person name="Santos A.J."/>
        </authorList>
    </citation>
    <scope>NUCLEOTIDE SEQUENCE</scope>
    <source>
        <tissue evidence="1">Shoot tissue taken approximately 20 cm above the soil surface</tissue>
    </source>
</reference>